<feature type="compositionally biased region" description="Basic residues" evidence="1">
    <location>
        <begin position="1"/>
        <end position="18"/>
    </location>
</feature>
<dbReference type="Proteomes" id="UP001054945">
    <property type="component" value="Unassembled WGS sequence"/>
</dbReference>
<protein>
    <submittedName>
        <fullName evidence="2">Uncharacterized protein</fullName>
    </submittedName>
</protein>
<evidence type="ECO:0000256" key="1">
    <source>
        <dbReference type="SAM" id="MobiDB-lite"/>
    </source>
</evidence>
<dbReference type="AlphaFoldDB" id="A0AAV4PSD8"/>
<feature type="region of interest" description="Disordered" evidence="1">
    <location>
        <begin position="1"/>
        <end position="21"/>
    </location>
</feature>
<organism evidence="2 3">
    <name type="scientific">Caerostris extrusa</name>
    <name type="common">Bark spider</name>
    <name type="synonym">Caerostris bankana</name>
    <dbReference type="NCBI Taxonomy" id="172846"/>
    <lineage>
        <taxon>Eukaryota</taxon>
        <taxon>Metazoa</taxon>
        <taxon>Ecdysozoa</taxon>
        <taxon>Arthropoda</taxon>
        <taxon>Chelicerata</taxon>
        <taxon>Arachnida</taxon>
        <taxon>Araneae</taxon>
        <taxon>Araneomorphae</taxon>
        <taxon>Entelegynae</taxon>
        <taxon>Araneoidea</taxon>
        <taxon>Araneidae</taxon>
        <taxon>Caerostris</taxon>
    </lineage>
</organism>
<comment type="caution">
    <text evidence="2">The sequence shown here is derived from an EMBL/GenBank/DDBJ whole genome shotgun (WGS) entry which is preliminary data.</text>
</comment>
<accession>A0AAV4PSD8</accession>
<evidence type="ECO:0000313" key="2">
    <source>
        <dbReference type="EMBL" id="GIX99976.1"/>
    </source>
</evidence>
<name>A0AAV4PSD8_CAEEX</name>
<reference evidence="2 3" key="1">
    <citation type="submission" date="2021-06" db="EMBL/GenBank/DDBJ databases">
        <title>Caerostris extrusa draft genome.</title>
        <authorList>
            <person name="Kono N."/>
            <person name="Arakawa K."/>
        </authorList>
    </citation>
    <scope>NUCLEOTIDE SEQUENCE [LARGE SCALE GENOMIC DNA]</scope>
</reference>
<sequence>MKIQKKKVSQREKKRKKNSISDCTIPLSRIERNYHGDGRADNLLPAVGNGREAIEMALGKELFLSPFFPVSFRNPGTCWPDTFGMFLCTGMDHARFLCHHTEKYEYSSSYCRTHSLPQPFQKIRKSFTR</sequence>
<evidence type="ECO:0000313" key="3">
    <source>
        <dbReference type="Proteomes" id="UP001054945"/>
    </source>
</evidence>
<proteinExistence type="predicted"/>
<keyword evidence="3" id="KW-1185">Reference proteome</keyword>
<dbReference type="EMBL" id="BPLR01005122">
    <property type="protein sequence ID" value="GIX99976.1"/>
    <property type="molecule type" value="Genomic_DNA"/>
</dbReference>
<gene>
    <name evidence="2" type="ORF">CEXT_688711</name>
</gene>